<dbReference type="OMA" id="MFPLYSI"/>
<feature type="non-terminal residue" evidence="1">
    <location>
        <position position="1"/>
    </location>
</feature>
<proteinExistence type="predicted"/>
<reference evidence="2" key="2">
    <citation type="submission" date="2006-03" db="EMBL/GenBank/DDBJ databases">
        <title>The genome sequence of the Plasmodium falciparum HB3.</title>
        <authorList>
            <consortium name="The Broad Institute Genome Sequencing Platform"/>
            <person name="Birren B."/>
            <person name="Lander E."/>
            <person name="Galagan J."/>
            <person name="Nusbaum C."/>
            <person name="Devon K."/>
            <person name="Henn M."/>
            <person name="Jaffe D."/>
            <person name="Butler J."/>
            <person name="Alvarez P."/>
            <person name="Gnerre S."/>
            <person name="Grabherr M."/>
            <person name="Kleber M."/>
            <person name="Mauceli E."/>
            <person name="Brockman W."/>
            <person name="MacCallum I.A."/>
            <person name="Rounsley S."/>
            <person name="Young S."/>
            <person name="LaButti K."/>
            <person name="Pushparaj V."/>
            <person name="DeCaprio D."/>
            <person name="Crawford M."/>
            <person name="Koehrsen M."/>
            <person name="Engels R."/>
            <person name="Montgomery P."/>
            <person name="Pearson M."/>
            <person name="Howarth C."/>
            <person name="Larson L."/>
            <person name="Luoma S."/>
            <person name="White J."/>
            <person name="Kodira C."/>
            <person name="Zeng Q."/>
            <person name="Oleary S."/>
            <person name="Yandava C."/>
            <person name="Alvarado L."/>
            <person name="Wirth D."/>
            <person name="Volkman S."/>
            <person name="Hartl D."/>
        </authorList>
    </citation>
    <scope>NUCLEOTIDE SEQUENCE [LARGE SCALE GENOMIC DNA]</scope>
</reference>
<dbReference type="KEGG" id="pfh:PFHG_04077"/>
<protein>
    <submittedName>
        <fullName evidence="1">Uncharacterized protein</fullName>
    </submittedName>
</protein>
<reference evidence="1 2" key="1">
    <citation type="submission" date="2006-03" db="EMBL/GenBank/DDBJ databases">
        <title>Annotation of Plasmodium falciparum HB3.</title>
        <authorList>
            <consortium name="The Broad Institute Genome Sequencing Platform"/>
            <person name="Volkman S.K."/>
            <person name="Neafsey D.E."/>
            <person name="Dash A.P."/>
            <person name="Chitnis C.E."/>
            <person name="Hartl D.L."/>
            <person name="Young S.K."/>
            <person name="Zeng Q."/>
            <person name="Koehrsen M."/>
            <person name="Alvarado L."/>
            <person name="Berlin A."/>
            <person name="Borenstein D."/>
            <person name="Chapman S.B."/>
            <person name="Chen Z."/>
            <person name="Engels R."/>
            <person name="Freedman E."/>
            <person name="Gellesch M."/>
            <person name="Goldberg J."/>
            <person name="Griggs A."/>
            <person name="Gujja S."/>
            <person name="Heilman E.R."/>
            <person name="Heiman D.I."/>
            <person name="Howarth C."/>
            <person name="Jen D."/>
            <person name="Larson L."/>
            <person name="Mehta T."/>
            <person name="Neiman D."/>
            <person name="Park D."/>
            <person name="Pearson M."/>
            <person name="Roberts A."/>
            <person name="Saif S."/>
            <person name="Shea T."/>
            <person name="Shenoy N."/>
            <person name="Sisk P."/>
            <person name="Stolte C."/>
            <person name="Sykes S."/>
            <person name="Walk T."/>
            <person name="White J."/>
            <person name="Yandava C."/>
            <person name="Haas B."/>
            <person name="Henn M.R."/>
            <person name="Nusbaum C."/>
            <person name="Birren B."/>
        </authorList>
    </citation>
    <scope>NUCLEOTIDE SEQUENCE [LARGE SCALE GENOMIC DNA]</scope>
    <source>
        <strain evidence="1">HB3</strain>
    </source>
</reference>
<evidence type="ECO:0000313" key="1">
    <source>
        <dbReference type="EMBL" id="KOB62314.1"/>
    </source>
</evidence>
<accession>A0A0L7KHF1</accession>
<dbReference type="Proteomes" id="UP000054289">
    <property type="component" value="Unassembled WGS sequence"/>
</dbReference>
<evidence type="ECO:0000313" key="2">
    <source>
        <dbReference type="Proteomes" id="UP000054289"/>
    </source>
</evidence>
<dbReference type="AlphaFoldDB" id="A0A0L7KHF1"/>
<dbReference type="EMBL" id="CH672060">
    <property type="protein sequence ID" value="KOB62314.1"/>
    <property type="molecule type" value="Genomic_DNA"/>
</dbReference>
<gene>
    <name evidence="1" type="ORF">PFHG_04077</name>
</gene>
<sequence>TTRNLMRFKVSNYESDNVHIEINPYEENILAYINKNVKKCKDISEISYLIKEAIYLNFLDL</sequence>
<organism evidence="1 2">
    <name type="scientific">Plasmodium falciparum (isolate HB3)</name>
    <dbReference type="NCBI Taxonomy" id="137071"/>
    <lineage>
        <taxon>Eukaryota</taxon>
        <taxon>Sar</taxon>
        <taxon>Alveolata</taxon>
        <taxon>Apicomplexa</taxon>
        <taxon>Aconoidasida</taxon>
        <taxon>Haemosporida</taxon>
        <taxon>Plasmodiidae</taxon>
        <taxon>Plasmodium</taxon>
        <taxon>Plasmodium (Laverania)</taxon>
    </lineage>
</organism>
<name>A0A0L7KHF1_PLAFX</name>